<dbReference type="FunFam" id="2.40.50.140:FF:000097">
    <property type="entry name" value="23S rRNA (uracil(1939)-C(5))-methyltransferase RlmD"/>
    <property type="match status" value="1"/>
</dbReference>
<accession>A0A855WXG8</accession>
<dbReference type="PANTHER" id="PTHR11061:SF30">
    <property type="entry name" value="TRNA (URACIL(54)-C(5))-METHYLTRANSFERASE"/>
    <property type="match status" value="1"/>
</dbReference>
<reference evidence="6 7" key="1">
    <citation type="journal article" date="2018" name="ISME J.">
        <title>A methanotrophic archaeon couples anaerobic oxidation of methane to Fe(III) reduction.</title>
        <authorList>
            <person name="Cai C."/>
            <person name="Leu A.O."/>
            <person name="Xie G.J."/>
            <person name="Guo J."/>
            <person name="Feng Y."/>
            <person name="Zhao J.X."/>
            <person name="Tyson G.W."/>
            <person name="Yuan Z."/>
            <person name="Hu S."/>
        </authorList>
    </citation>
    <scope>NUCLEOTIDE SEQUENCE [LARGE SCALE GENOMIC DNA]</scope>
    <source>
        <strain evidence="6">FeB_12</strain>
    </source>
</reference>
<keyword evidence="3 4" id="KW-0949">S-adenosyl-L-methionine</keyword>
<dbReference type="PROSITE" id="PS50926">
    <property type="entry name" value="TRAM"/>
    <property type="match status" value="1"/>
</dbReference>
<dbReference type="PANTHER" id="PTHR11061">
    <property type="entry name" value="RNA M5U METHYLTRANSFERASE"/>
    <property type="match status" value="1"/>
</dbReference>
<dbReference type="InterPro" id="IPR029063">
    <property type="entry name" value="SAM-dependent_MTases_sf"/>
</dbReference>
<evidence type="ECO:0000313" key="6">
    <source>
        <dbReference type="EMBL" id="PWB68119.1"/>
    </source>
</evidence>
<comment type="similarity">
    <text evidence="4">Belongs to the class I-like SAM-binding methyltransferase superfamily. RNA M5U methyltransferase family.</text>
</comment>
<feature type="non-terminal residue" evidence="6">
    <location>
        <position position="267"/>
    </location>
</feature>
<feature type="domain" description="TRAM" evidence="5">
    <location>
        <begin position="3"/>
        <end position="61"/>
    </location>
</feature>
<evidence type="ECO:0000313" key="7">
    <source>
        <dbReference type="Proteomes" id="UP000250918"/>
    </source>
</evidence>
<comment type="caution">
    <text evidence="4">Lacks conserved residue(s) required for the propagation of feature annotation.</text>
</comment>
<proteinExistence type="inferred from homology"/>
<evidence type="ECO:0000256" key="4">
    <source>
        <dbReference type="PROSITE-ProRule" id="PRU01024"/>
    </source>
</evidence>
<dbReference type="GO" id="GO:0008173">
    <property type="term" value="F:RNA methyltransferase activity"/>
    <property type="evidence" value="ECO:0007669"/>
    <property type="project" value="InterPro"/>
</dbReference>
<protein>
    <submittedName>
        <fullName evidence="6">23S rRNA (Uracil(1939)-C(5))-methyltransferase RlmD</fullName>
    </submittedName>
</protein>
<comment type="caution">
    <text evidence="6">The sequence shown here is derived from an EMBL/GenBank/DDBJ whole genome shotgun (WGS) entry which is preliminary data.</text>
</comment>
<dbReference type="GO" id="GO:0006396">
    <property type="term" value="P:RNA processing"/>
    <property type="evidence" value="ECO:0007669"/>
    <property type="project" value="InterPro"/>
</dbReference>
<organism evidence="6 7">
    <name type="scientific">candidate division GN15 bacterium</name>
    <dbReference type="NCBI Taxonomy" id="2072418"/>
    <lineage>
        <taxon>Bacteria</taxon>
        <taxon>candidate division GN15</taxon>
    </lineage>
</organism>
<sequence>MTETPNSELIELEVADLAFDGKAVAYRDGKVVFLKGGLPGETVLAEITRSKARYDQGVVREVVKRSPLRVQAPCAHFETCGGCTWQDLAYDQQLVFKRKQVVDCIERLGGLTGVEVLPAVGCDDPFWYRNKMEFSFHVDPGGDFTLGLHERGRFDRIFDLQQCYLQSEVSNRIVNWLRDYVRREQIPVYDVKFHRGYMRFVVIRQTKRTGQLMVNVVTNYGEFPEVGRFVSELRQAAPEITTIVHNQNGQKSNIATGEQETVLFGPG</sequence>
<dbReference type="GO" id="GO:0032259">
    <property type="term" value="P:methylation"/>
    <property type="evidence" value="ECO:0007669"/>
    <property type="project" value="UniProtKB-KW"/>
</dbReference>
<evidence type="ECO:0000256" key="3">
    <source>
        <dbReference type="ARBA" id="ARBA00022691"/>
    </source>
</evidence>
<dbReference type="InterPro" id="IPR012340">
    <property type="entry name" value="NA-bd_OB-fold"/>
</dbReference>
<dbReference type="Proteomes" id="UP000250918">
    <property type="component" value="Unassembled WGS sequence"/>
</dbReference>
<keyword evidence="1 4" id="KW-0489">Methyltransferase</keyword>
<dbReference type="Gene3D" id="3.40.50.150">
    <property type="entry name" value="Vaccinia Virus protein VP39"/>
    <property type="match status" value="1"/>
</dbReference>
<dbReference type="InterPro" id="IPR010280">
    <property type="entry name" value="U5_MeTrfase_fam"/>
</dbReference>
<dbReference type="Gene3D" id="2.40.50.1070">
    <property type="match status" value="1"/>
</dbReference>
<dbReference type="SUPFAM" id="SSF53335">
    <property type="entry name" value="S-adenosyl-L-methionine-dependent methyltransferases"/>
    <property type="match status" value="1"/>
</dbReference>
<dbReference type="SUPFAM" id="SSF50249">
    <property type="entry name" value="Nucleic acid-binding proteins"/>
    <property type="match status" value="1"/>
</dbReference>
<evidence type="ECO:0000259" key="5">
    <source>
        <dbReference type="PROSITE" id="PS50926"/>
    </source>
</evidence>
<dbReference type="AlphaFoldDB" id="A0A855WXG8"/>
<dbReference type="Gene3D" id="2.40.50.140">
    <property type="entry name" value="Nucleic acid-binding proteins"/>
    <property type="match status" value="1"/>
</dbReference>
<dbReference type="InterPro" id="IPR002792">
    <property type="entry name" value="TRAM_dom"/>
</dbReference>
<name>A0A855WXG8_9BACT</name>
<dbReference type="PROSITE" id="PS51687">
    <property type="entry name" value="SAM_MT_RNA_M5U"/>
    <property type="match status" value="1"/>
</dbReference>
<gene>
    <name evidence="6" type="ORF">C3F09_12275</name>
</gene>
<evidence type="ECO:0000256" key="2">
    <source>
        <dbReference type="ARBA" id="ARBA00022679"/>
    </source>
</evidence>
<keyword evidence="2 4" id="KW-0808">Transferase</keyword>
<dbReference type="EMBL" id="PQAP01000216">
    <property type="protein sequence ID" value="PWB68119.1"/>
    <property type="molecule type" value="Genomic_DNA"/>
</dbReference>
<evidence type="ECO:0000256" key="1">
    <source>
        <dbReference type="ARBA" id="ARBA00022603"/>
    </source>
</evidence>
<dbReference type="Pfam" id="PF01938">
    <property type="entry name" value="TRAM"/>
    <property type="match status" value="1"/>
</dbReference>